<evidence type="ECO:0000313" key="4">
    <source>
        <dbReference type="Proteomes" id="UP000254701"/>
    </source>
</evidence>
<feature type="signal peptide" evidence="2">
    <location>
        <begin position="1"/>
        <end position="23"/>
    </location>
</feature>
<accession>A0A380WP14</accession>
<feature type="region of interest" description="Disordered" evidence="1">
    <location>
        <begin position="32"/>
        <end position="62"/>
    </location>
</feature>
<keyword evidence="2" id="KW-0732">Signal</keyword>
<dbReference type="Proteomes" id="UP000254701">
    <property type="component" value="Unassembled WGS sequence"/>
</dbReference>
<evidence type="ECO:0000313" key="3">
    <source>
        <dbReference type="EMBL" id="SUU90733.1"/>
    </source>
</evidence>
<reference evidence="3 4" key="1">
    <citation type="submission" date="2018-06" db="EMBL/GenBank/DDBJ databases">
        <authorList>
            <consortium name="Pathogen Informatics"/>
            <person name="Doyle S."/>
        </authorList>
    </citation>
    <scope>NUCLEOTIDE SEQUENCE [LARGE SCALE GENOMIC DNA]</scope>
    <source>
        <strain evidence="3 4">NCTC10684</strain>
    </source>
</reference>
<evidence type="ECO:0000256" key="1">
    <source>
        <dbReference type="SAM" id="MobiDB-lite"/>
    </source>
</evidence>
<dbReference type="InterPro" id="IPR006311">
    <property type="entry name" value="TAT_signal"/>
</dbReference>
<evidence type="ECO:0000256" key="2">
    <source>
        <dbReference type="SAM" id="SignalP"/>
    </source>
</evidence>
<dbReference type="NCBIfam" id="TIGR01409">
    <property type="entry name" value="TAT_signal_seq"/>
    <property type="match status" value="1"/>
</dbReference>
<gene>
    <name evidence="3" type="ORF">NCTC10684_03991</name>
</gene>
<name>A0A380WP14_AMIAI</name>
<organism evidence="3 4">
    <name type="scientific">Aminobacter aminovorans</name>
    <name type="common">Chelatobacter heintzii</name>
    <dbReference type="NCBI Taxonomy" id="83263"/>
    <lineage>
        <taxon>Bacteria</taxon>
        <taxon>Pseudomonadati</taxon>
        <taxon>Pseudomonadota</taxon>
        <taxon>Alphaproteobacteria</taxon>
        <taxon>Hyphomicrobiales</taxon>
        <taxon>Phyllobacteriaceae</taxon>
        <taxon>Aminobacter</taxon>
    </lineage>
</organism>
<dbReference type="EMBL" id="UFSM01000001">
    <property type="protein sequence ID" value="SUU90733.1"/>
    <property type="molecule type" value="Genomic_DNA"/>
</dbReference>
<proteinExistence type="predicted"/>
<dbReference type="InterPro" id="IPR019546">
    <property type="entry name" value="TAT_signal_bac_arc"/>
</dbReference>
<dbReference type="RefSeq" id="WP_115732690.1">
    <property type="nucleotide sequence ID" value="NZ_BAAAVY010000037.1"/>
</dbReference>
<dbReference type="PROSITE" id="PS51318">
    <property type="entry name" value="TAT"/>
    <property type="match status" value="1"/>
</dbReference>
<protein>
    <submittedName>
        <fullName evidence="3">Predicted integral membrane protein</fullName>
    </submittedName>
</protein>
<dbReference type="AlphaFoldDB" id="A0A380WP14"/>
<feature type="chain" id="PRO_5017012093" evidence="2">
    <location>
        <begin position="24"/>
        <end position="103"/>
    </location>
</feature>
<sequence length="103" mass="12731">MDRRSFLTGMLAVAGVAAATSFAQPIQALPLRSTPRGGILDELDAQPEREENREQATPVNHRRWHRRPRRRRVWRRFCRHHWYRGRRVTRCYRRRVWVWYRHW</sequence>